<evidence type="ECO:0000313" key="1">
    <source>
        <dbReference type="EMBL" id="KDR74134.1"/>
    </source>
</evidence>
<reference evidence="2" key="1">
    <citation type="journal article" date="2014" name="Proc. Natl. Acad. Sci. U.S.A.">
        <title>Extensive sampling of basidiomycete genomes demonstrates inadequacy of the white-rot/brown-rot paradigm for wood decay fungi.</title>
        <authorList>
            <person name="Riley R."/>
            <person name="Salamov A.A."/>
            <person name="Brown D.W."/>
            <person name="Nagy L.G."/>
            <person name="Floudas D."/>
            <person name="Held B.W."/>
            <person name="Levasseur A."/>
            <person name="Lombard V."/>
            <person name="Morin E."/>
            <person name="Otillar R."/>
            <person name="Lindquist E.A."/>
            <person name="Sun H."/>
            <person name="LaButti K.M."/>
            <person name="Schmutz J."/>
            <person name="Jabbour D."/>
            <person name="Luo H."/>
            <person name="Baker S.E."/>
            <person name="Pisabarro A.G."/>
            <person name="Walton J.D."/>
            <person name="Blanchette R.A."/>
            <person name="Henrissat B."/>
            <person name="Martin F."/>
            <person name="Cullen D."/>
            <person name="Hibbett D.S."/>
            <person name="Grigoriev I.V."/>
        </authorList>
    </citation>
    <scope>NUCLEOTIDE SEQUENCE [LARGE SCALE GENOMIC DNA]</scope>
    <source>
        <strain evidence="2">CBS 339.88</strain>
    </source>
</reference>
<organism evidence="1 2">
    <name type="scientific">Galerina marginata (strain CBS 339.88)</name>
    <dbReference type="NCBI Taxonomy" id="685588"/>
    <lineage>
        <taxon>Eukaryota</taxon>
        <taxon>Fungi</taxon>
        <taxon>Dikarya</taxon>
        <taxon>Basidiomycota</taxon>
        <taxon>Agaricomycotina</taxon>
        <taxon>Agaricomycetes</taxon>
        <taxon>Agaricomycetidae</taxon>
        <taxon>Agaricales</taxon>
        <taxon>Agaricineae</taxon>
        <taxon>Strophariaceae</taxon>
        <taxon>Galerina</taxon>
    </lineage>
</organism>
<dbReference type="EMBL" id="KL142384">
    <property type="protein sequence ID" value="KDR74134.1"/>
    <property type="molecule type" value="Genomic_DNA"/>
</dbReference>
<protein>
    <submittedName>
        <fullName evidence="1">Uncharacterized protein</fullName>
    </submittedName>
</protein>
<accession>A0A067T2H0</accession>
<gene>
    <name evidence="1" type="ORF">GALMADRAFT_250980</name>
</gene>
<dbReference type="Proteomes" id="UP000027222">
    <property type="component" value="Unassembled WGS sequence"/>
</dbReference>
<keyword evidence="2" id="KW-1185">Reference proteome</keyword>
<dbReference type="HOGENOM" id="CLU_2558435_0_0_1"/>
<evidence type="ECO:0000313" key="2">
    <source>
        <dbReference type="Proteomes" id="UP000027222"/>
    </source>
</evidence>
<sequence>MSFTSPYFSLDLPAFFYRWVAHERGLGLAIEAEAYPRRTTLSRGVYKAPHTLCTTPTLTIPFPRRLNMPTMNAPTASSPQPH</sequence>
<dbReference type="AlphaFoldDB" id="A0A067T2H0"/>
<name>A0A067T2H0_GALM3</name>
<proteinExistence type="predicted"/>